<dbReference type="EMBL" id="MU971426">
    <property type="protein sequence ID" value="KAK9235207.1"/>
    <property type="molecule type" value="Genomic_DNA"/>
</dbReference>
<sequence length="906" mass="99108">MISDDFGGYDSRFPPGGGGALSQMKMQQQQQYQQRPPRRPAGGMPQQRPPPPPPQQYHQQYRGDMEYMNGGMQRMDINGRGPPPPQRRGPPMRPPVFQQQQYYEDEYYYDNGQRYLPGPLPPPHGRGRGMPRSASGPIAVRPPPSLPVQTARRGSDSPVYDGAFAREPEYSKAYNMETPAADPEQQQLQQEKTTIDIAPSPSPLSSSPVAPAPVIVEKDGDKTETVDDVLDMYMDDNAGVANGDTPDQSPTNESAPDLSEEEQQVHASNSSNSSSEFSEPRTASPYPPLPRPTRQERPMPPAQYVDDQEYYPPKPPMTMVPPLLRKPMPPQTFAPRPASPHQYAPPPLQQGHPQPRGPIAPVRGPPLSDNQQFPPQQGVPAQAYRGVQPPPLPAPGRSGPRGQAFESDAAYIPPVPRAATLDSDNGAGPRRPGFARTATDESQAVTPRDDRSGRQPLPQLPLNPPRAAPSPSSVQSQVAAVQNKQPPPQPPKQIQAIASPSHPAPVRQYSPASAMAAVQSVLPPDPVTVPTPLTQAGFDAAKQRARDQKHNPEVQLAYAKALLEAASSPTLSSLSGKLDTKVSRKNIEKWTLDAQKIVKKLATASKPHPEAVYFLGTCYGTGGKLGFEPNREKEFEHYKKASRLGHARASYRTAVCYELGSGTRKDEDKAWACYKQAAQQGDTGSMYKIGMVLLRGGLGQAQSTSESLIWLKRAVDQADAENPHALYELARLYETADGSNGFLLRDDNLALELYGKAAALGYLPAQYKMGAAHEYGYMGCSVDPQRSIAWYSRAAQKGDAESELGLSGWYLTGADNVLPKSETESYLWARRSSEKGLAKAEYAVGYFMENGIGTTVNMHEAIRWYKKAAGMFVYMFGLCLLWLPAHIDAAQNYPKALKRLRDLNTS</sequence>
<evidence type="ECO:0000313" key="1">
    <source>
        <dbReference type="EMBL" id="KAK9235207.1"/>
    </source>
</evidence>
<gene>
    <name evidence="1" type="ORF">V1525DRAFT_410706</name>
</gene>
<accession>A0ACC3SWQ8</accession>
<proteinExistence type="predicted"/>
<protein>
    <submittedName>
        <fullName evidence="1">Uncharacterized protein</fullName>
    </submittedName>
</protein>
<evidence type="ECO:0000313" key="2">
    <source>
        <dbReference type="Proteomes" id="UP001433508"/>
    </source>
</evidence>
<keyword evidence="2" id="KW-1185">Reference proteome</keyword>
<reference evidence="2" key="1">
    <citation type="journal article" date="2024" name="Front. Bioeng. Biotechnol.">
        <title>Genome-scale model development and genomic sequencing of the oleaginous clade Lipomyces.</title>
        <authorList>
            <person name="Czajka J.J."/>
            <person name="Han Y."/>
            <person name="Kim J."/>
            <person name="Mondo S.J."/>
            <person name="Hofstad B.A."/>
            <person name="Robles A."/>
            <person name="Haridas S."/>
            <person name="Riley R."/>
            <person name="LaButti K."/>
            <person name="Pangilinan J."/>
            <person name="Andreopoulos W."/>
            <person name="Lipzen A."/>
            <person name="Yan J."/>
            <person name="Wang M."/>
            <person name="Ng V."/>
            <person name="Grigoriev I.V."/>
            <person name="Spatafora J.W."/>
            <person name="Magnuson J.K."/>
            <person name="Baker S.E."/>
            <person name="Pomraning K.R."/>
        </authorList>
    </citation>
    <scope>NUCLEOTIDE SEQUENCE [LARGE SCALE GENOMIC DNA]</scope>
    <source>
        <strain evidence="2">CBS 7786</strain>
    </source>
</reference>
<comment type="caution">
    <text evidence="1">The sequence shown here is derived from an EMBL/GenBank/DDBJ whole genome shotgun (WGS) entry which is preliminary data.</text>
</comment>
<name>A0ACC3SWQ8_LIPKO</name>
<dbReference type="Proteomes" id="UP001433508">
    <property type="component" value="Unassembled WGS sequence"/>
</dbReference>
<organism evidence="1 2">
    <name type="scientific">Lipomyces kononenkoae</name>
    <name type="common">Yeast</name>
    <dbReference type="NCBI Taxonomy" id="34357"/>
    <lineage>
        <taxon>Eukaryota</taxon>
        <taxon>Fungi</taxon>
        <taxon>Dikarya</taxon>
        <taxon>Ascomycota</taxon>
        <taxon>Saccharomycotina</taxon>
        <taxon>Lipomycetes</taxon>
        <taxon>Lipomycetales</taxon>
        <taxon>Lipomycetaceae</taxon>
        <taxon>Lipomyces</taxon>
    </lineage>
</organism>